<keyword evidence="2" id="KW-1185">Reference proteome</keyword>
<sequence length="275" mass="31773">MTKLFYILILMLLIGCIPDPLPVDNIPDLKRQPVVTNFNTAESFLNLIITQNFPVETRVSDDELDSLVRSLFLKELYIKVYVSGMEYSLDEYLNGVYYSPTIPKLPGEEYKIEFENPFNGKAVSSTAELMEKVGFARLESNLKKTEFDTLLQVNYEINDPIGKNWYMINVKELSSDFFILETPYVELIEDAIDTLDQRISGSFTIPFKDFQPQDTILISLSNIDQTYFEFLDQRKSQQFILIEELSDPITYNTNINNGLGIFTLHQPDIHIIFPE</sequence>
<evidence type="ECO:0000313" key="2">
    <source>
        <dbReference type="Proteomes" id="UP000559010"/>
    </source>
</evidence>
<dbReference type="AlphaFoldDB" id="A0A848J0F6"/>
<gene>
    <name evidence="1" type="ORF">HH304_16640</name>
</gene>
<name>A0A848J0F6_9BACT</name>
<organism evidence="1 2">
    <name type="scientific">Marinigracilibium pacificum</name>
    <dbReference type="NCBI Taxonomy" id="2729599"/>
    <lineage>
        <taxon>Bacteria</taxon>
        <taxon>Pseudomonadati</taxon>
        <taxon>Bacteroidota</taxon>
        <taxon>Cytophagia</taxon>
        <taxon>Cytophagales</taxon>
        <taxon>Flammeovirgaceae</taxon>
        <taxon>Marinigracilibium</taxon>
    </lineage>
</organism>
<dbReference type="PROSITE" id="PS51257">
    <property type="entry name" value="PROKAR_LIPOPROTEIN"/>
    <property type="match status" value="1"/>
</dbReference>
<protein>
    <submittedName>
        <fullName evidence="1">DUF4249 family protein</fullName>
    </submittedName>
</protein>
<dbReference type="EMBL" id="JABBNU010000010">
    <property type="protein sequence ID" value="NMM50037.1"/>
    <property type="molecule type" value="Genomic_DNA"/>
</dbReference>
<dbReference type="RefSeq" id="WP_169684095.1">
    <property type="nucleotide sequence ID" value="NZ_JABBNU010000010.1"/>
</dbReference>
<dbReference type="InterPro" id="IPR025345">
    <property type="entry name" value="DUF4249"/>
</dbReference>
<comment type="caution">
    <text evidence="1">The sequence shown here is derived from an EMBL/GenBank/DDBJ whole genome shotgun (WGS) entry which is preliminary data.</text>
</comment>
<dbReference type="Pfam" id="PF14054">
    <property type="entry name" value="DUF4249"/>
    <property type="match status" value="1"/>
</dbReference>
<accession>A0A848J0F6</accession>
<proteinExistence type="predicted"/>
<reference evidence="1 2" key="1">
    <citation type="submission" date="2020-04" db="EMBL/GenBank/DDBJ databases">
        <title>Flammeovirgaceae bacterium KN852 isolated from deep sea.</title>
        <authorList>
            <person name="Zhang D.-C."/>
        </authorList>
    </citation>
    <scope>NUCLEOTIDE SEQUENCE [LARGE SCALE GENOMIC DNA]</scope>
    <source>
        <strain evidence="1 2">KN852</strain>
    </source>
</reference>
<dbReference type="Proteomes" id="UP000559010">
    <property type="component" value="Unassembled WGS sequence"/>
</dbReference>
<evidence type="ECO:0000313" key="1">
    <source>
        <dbReference type="EMBL" id="NMM50037.1"/>
    </source>
</evidence>